<dbReference type="InterPro" id="IPR046342">
    <property type="entry name" value="CBS_dom_sf"/>
</dbReference>
<feature type="compositionally biased region" description="Basic and acidic residues" evidence="13">
    <location>
        <begin position="1282"/>
        <end position="1311"/>
    </location>
</feature>
<keyword evidence="7 12" id="KW-1133">Transmembrane helix</keyword>
<comment type="similarity">
    <text evidence="2">Belongs to the ACDP family.</text>
</comment>
<evidence type="ECO:0000256" key="8">
    <source>
        <dbReference type="ARBA" id="ARBA00023065"/>
    </source>
</evidence>
<dbReference type="Proteomes" id="UP001497472">
    <property type="component" value="Unassembled WGS sequence"/>
</dbReference>
<organism evidence="19 20">
    <name type="scientific">Leptosia nina</name>
    <dbReference type="NCBI Taxonomy" id="320188"/>
    <lineage>
        <taxon>Eukaryota</taxon>
        <taxon>Metazoa</taxon>
        <taxon>Ecdysozoa</taxon>
        <taxon>Arthropoda</taxon>
        <taxon>Hexapoda</taxon>
        <taxon>Insecta</taxon>
        <taxon>Pterygota</taxon>
        <taxon>Neoptera</taxon>
        <taxon>Endopterygota</taxon>
        <taxon>Lepidoptera</taxon>
        <taxon>Glossata</taxon>
        <taxon>Ditrysia</taxon>
        <taxon>Papilionoidea</taxon>
        <taxon>Pieridae</taxon>
        <taxon>Pierinae</taxon>
        <taxon>Leptosia</taxon>
    </lineage>
</organism>
<accession>A0AAV1JY27</accession>
<dbReference type="GO" id="GO:0005886">
    <property type="term" value="C:plasma membrane"/>
    <property type="evidence" value="ECO:0007669"/>
    <property type="project" value="UniProtKB-SubCell"/>
</dbReference>
<evidence type="ECO:0000259" key="16">
    <source>
        <dbReference type="PROSITE" id="PS50042"/>
    </source>
</evidence>
<dbReference type="CDD" id="cd00038">
    <property type="entry name" value="CAP_ED"/>
    <property type="match status" value="1"/>
</dbReference>
<evidence type="ECO:0008006" key="21">
    <source>
        <dbReference type="Google" id="ProtNLM"/>
    </source>
</evidence>
<feature type="region of interest" description="Disordered" evidence="13">
    <location>
        <begin position="1276"/>
        <end position="1388"/>
    </location>
</feature>
<dbReference type="EMBL" id="CAVLEF010000278">
    <property type="protein sequence ID" value="CAK1554435.1"/>
    <property type="molecule type" value="Genomic_DNA"/>
</dbReference>
<feature type="transmembrane region" description="Helical" evidence="14">
    <location>
        <begin position="580"/>
        <end position="600"/>
    </location>
</feature>
<feature type="compositionally biased region" description="Polar residues" evidence="13">
    <location>
        <begin position="1090"/>
        <end position="1128"/>
    </location>
</feature>
<dbReference type="GO" id="GO:0022857">
    <property type="term" value="F:transmembrane transporter activity"/>
    <property type="evidence" value="ECO:0007669"/>
    <property type="project" value="TreeGrafter"/>
</dbReference>
<dbReference type="FunFam" id="3.10.580.10:FF:000001">
    <property type="entry name" value="Putative metal transporter CNNM3 isoform 2"/>
    <property type="match status" value="1"/>
</dbReference>
<keyword evidence="9 11" id="KW-0129">CBS domain</keyword>
<dbReference type="InterPro" id="IPR000595">
    <property type="entry name" value="cNMP-bd_dom"/>
</dbReference>
<gene>
    <name evidence="19" type="ORF">LNINA_LOCUS13351</name>
</gene>
<keyword evidence="15" id="KW-0732">Signal</keyword>
<evidence type="ECO:0000256" key="6">
    <source>
        <dbReference type="ARBA" id="ARBA00022737"/>
    </source>
</evidence>
<keyword evidence="3" id="KW-0813">Transport</keyword>
<evidence type="ECO:0000259" key="17">
    <source>
        <dbReference type="PROSITE" id="PS51371"/>
    </source>
</evidence>
<keyword evidence="8" id="KW-0406">Ion transport</keyword>
<keyword evidence="5 12" id="KW-0812">Transmembrane</keyword>
<feature type="domain" description="CBS" evidence="17">
    <location>
        <begin position="659"/>
        <end position="720"/>
    </location>
</feature>
<dbReference type="GO" id="GO:0010960">
    <property type="term" value="P:magnesium ion homeostasis"/>
    <property type="evidence" value="ECO:0007669"/>
    <property type="project" value="InterPro"/>
</dbReference>
<evidence type="ECO:0000256" key="5">
    <source>
        <dbReference type="ARBA" id="ARBA00022692"/>
    </source>
</evidence>
<feature type="compositionally biased region" description="Basic and acidic residues" evidence="13">
    <location>
        <begin position="1034"/>
        <end position="1046"/>
    </location>
</feature>
<dbReference type="PANTHER" id="PTHR12064">
    <property type="entry name" value="METAL TRANSPORTER CNNM"/>
    <property type="match status" value="1"/>
</dbReference>
<dbReference type="Pfam" id="PF25562">
    <property type="entry name" value="CNBH_CNNM2_C"/>
    <property type="match status" value="1"/>
</dbReference>
<keyword evidence="4" id="KW-1003">Cell membrane</keyword>
<dbReference type="InterPro" id="IPR000644">
    <property type="entry name" value="CBS_dom"/>
</dbReference>
<feature type="transmembrane region" description="Helical" evidence="14">
    <location>
        <begin position="550"/>
        <end position="568"/>
    </location>
</feature>
<evidence type="ECO:0000256" key="3">
    <source>
        <dbReference type="ARBA" id="ARBA00022448"/>
    </source>
</evidence>
<keyword evidence="20" id="KW-1185">Reference proteome</keyword>
<evidence type="ECO:0000256" key="10">
    <source>
        <dbReference type="ARBA" id="ARBA00023136"/>
    </source>
</evidence>
<feature type="signal peptide" evidence="15">
    <location>
        <begin position="1"/>
        <end position="22"/>
    </location>
</feature>
<feature type="compositionally biased region" description="Basic and acidic residues" evidence="13">
    <location>
        <begin position="1162"/>
        <end position="1209"/>
    </location>
</feature>
<dbReference type="CDD" id="cd04590">
    <property type="entry name" value="CBS_pair_CorC_HlyC_assoc"/>
    <property type="match status" value="1"/>
</dbReference>
<feature type="compositionally biased region" description="Basic and acidic residues" evidence="13">
    <location>
        <begin position="1369"/>
        <end position="1388"/>
    </location>
</feature>
<dbReference type="InterPro" id="IPR044751">
    <property type="entry name" value="Ion_transp-like_CBS"/>
</dbReference>
<sequence>MALSDVLRTCGILLYFLYTVCATNNITEQPWILSFKISAKSCSEYKCKYLLLVQGSEYLGHSSWRLTPKDSARGDNCDIIHPSYEFREIKTEKQQSQIEVFLPQSNGKIYFCLKHSDADNSPFGGKWVHQGKELYLDPGSDGAFSETQRLYDISHSNNENNELQETQSVDLSHDIDVNYLPNATKPTQEERKVIEVQQGDKYVPLNEGKEKENLIRDDKENEVKYGGNTDSKRDFDATNKAKIENIKERLRIVEKAFNNFGSNRQKREDVTENNLNEEPVRRKQQSFNTLNGYRGNKFETYQDLLDSGRAKRQIMSQMADFSSVVRVDPPIYLDGLRVEEAEKDPKILEDGIPSVLADTKITLRLFGQGLTSRTVIAFTHDALEYGQPCKFLLKGEYLAKAESVTPTSALFEFWAPPPIIASKLYICAKNLKHGANDPTEDEEKYVHQGTENWKILATHNKLMPLWVALILILVCLMFSALFSGLNLGLMSLDRTELKIISNTGTEQERKYARAIMPVRDHGNYLLCSILLGNVAVNSTFTILLDELTSGLFAVIFSTLSIVLLGEITPQAICSRHGLMIGARSIMVTKAVMALTAPLAFPVSKLLDYFLGEEIGSVYNRERLKELVKVTTDVNDLDKDEVNIISGALELRKKTVSDVMTKLEDVFMLPITSILDFETMSEIIKSGYSRIPVYEGQRGNIVTVLFIKDLAFVDPDDNTPLRTLCQYYQNPCNFVFEDVTLDIMFKQFKDGHKGHMAFVHRINNEGEGDPFYETMGLVTLEDVIEEMIQAEIVDETDVFLDNRTKRRRNKPQHKLQDFAAFAERHDHRRIHISPQLTLATFQFLSTSVDAFRPDTVSETVLRRLLKQDVIQYIKVKGKTKKDPSTYVFQQGKPVDYFVLILEGRVEVTVGRENLVFEAGPFTYFGVQALTQNVGLAESPTPSAMGSLQNINMDSMLRHTFVPDYSVRAITELYYLTVKRTLYLAAKRATLMEKGALSKGATNEQFDTEVDKNLDKSLSEVVMRRSQSVVSLSSGPEERVDKPKSHTMEFRQLSQNVLSTDASPSSSDKEYIAKYLSDKLARKFLARSESQLGSSSRYWTNKDSGRTDSQTANTSRYWKNVDSTRASASSTKKDERGQNGDVGDKKSSNAEKEPDSSISINDGIKTRETHSDVIVRKEKKSDTEVDRGIKQADTNVQKDIEPKATSDDTTAKADSASNLSDTIDLTRRRDSQIASSSKYFRNIPPRASEAELIRKYSASASQDKSFTELDLWRDVANCDDSTDEWDKKDQIRGNHNKERTKQSRRGVDSKVDFEEVDENPTTFREEGSNLKLLQSVDEDISISGEHKTPSRQVSPNPPNPPGGRSSFSRTSPERNGDVFAARDEQEKLLK</sequence>
<protein>
    <recommendedName>
        <fullName evidence="21">Metal transporter CNNM4</fullName>
    </recommendedName>
</protein>
<evidence type="ECO:0000256" key="15">
    <source>
        <dbReference type="SAM" id="SignalP"/>
    </source>
</evidence>
<evidence type="ECO:0000256" key="2">
    <source>
        <dbReference type="ARBA" id="ARBA00010484"/>
    </source>
</evidence>
<evidence type="ECO:0000256" key="9">
    <source>
        <dbReference type="ARBA" id="ARBA00023122"/>
    </source>
</evidence>
<feature type="domain" description="Cyclic nucleotide-binding" evidence="16">
    <location>
        <begin position="859"/>
        <end position="959"/>
    </location>
</feature>
<feature type="transmembrane region" description="Helical" evidence="14">
    <location>
        <begin position="523"/>
        <end position="544"/>
    </location>
</feature>
<dbReference type="PANTHER" id="PTHR12064:SF94">
    <property type="entry name" value="UNEXTENDED PROTEIN"/>
    <property type="match status" value="1"/>
</dbReference>
<feature type="transmembrane region" description="Helical" evidence="14">
    <location>
        <begin position="465"/>
        <end position="489"/>
    </location>
</feature>
<dbReference type="Gene3D" id="3.10.580.10">
    <property type="entry name" value="CBS-domain"/>
    <property type="match status" value="1"/>
</dbReference>
<dbReference type="SUPFAM" id="SSF51206">
    <property type="entry name" value="cAMP-binding domain-like"/>
    <property type="match status" value="1"/>
</dbReference>
<dbReference type="GO" id="GO:0006811">
    <property type="term" value="P:monoatomic ion transport"/>
    <property type="evidence" value="ECO:0007669"/>
    <property type="project" value="UniProtKB-KW"/>
</dbReference>
<comment type="subcellular location">
    <subcellularLocation>
        <location evidence="1">Cell membrane</location>
        <topology evidence="1">Multi-pass membrane protein</topology>
    </subcellularLocation>
</comment>
<dbReference type="SUPFAM" id="SSF54631">
    <property type="entry name" value="CBS-domain pair"/>
    <property type="match status" value="1"/>
</dbReference>
<dbReference type="PROSITE" id="PS50042">
    <property type="entry name" value="CNMP_BINDING_3"/>
    <property type="match status" value="1"/>
</dbReference>
<reference evidence="19 20" key="1">
    <citation type="submission" date="2023-11" db="EMBL/GenBank/DDBJ databases">
        <authorList>
            <person name="Okamura Y."/>
        </authorList>
    </citation>
    <scope>NUCLEOTIDE SEQUENCE [LARGE SCALE GENOMIC DNA]</scope>
</reference>
<keyword evidence="6" id="KW-0677">Repeat</keyword>
<name>A0AAV1JY27_9NEOP</name>
<evidence type="ECO:0000256" key="14">
    <source>
        <dbReference type="SAM" id="Phobius"/>
    </source>
</evidence>
<evidence type="ECO:0000256" key="11">
    <source>
        <dbReference type="PROSITE-ProRule" id="PRU00703"/>
    </source>
</evidence>
<feature type="region of interest" description="Disordered" evidence="13">
    <location>
        <begin position="1090"/>
        <end position="1246"/>
    </location>
</feature>
<feature type="compositionally biased region" description="Basic and acidic residues" evidence="13">
    <location>
        <begin position="1129"/>
        <end position="1153"/>
    </location>
</feature>
<dbReference type="Gene3D" id="2.60.120.10">
    <property type="entry name" value="Jelly Rolls"/>
    <property type="match status" value="1"/>
</dbReference>
<evidence type="ECO:0000256" key="12">
    <source>
        <dbReference type="PROSITE-ProRule" id="PRU01193"/>
    </source>
</evidence>
<feature type="chain" id="PRO_5043998922" description="Metal transporter CNNM4" evidence="15">
    <location>
        <begin position="23"/>
        <end position="1388"/>
    </location>
</feature>
<evidence type="ECO:0000259" key="18">
    <source>
        <dbReference type="PROSITE" id="PS51846"/>
    </source>
</evidence>
<dbReference type="InterPro" id="IPR014710">
    <property type="entry name" value="RmlC-like_jellyroll"/>
</dbReference>
<dbReference type="PROSITE" id="PS51846">
    <property type="entry name" value="CNNM"/>
    <property type="match status" value="1"/>
</dbReference>
<dbReference type="PROSITE" id="PS51371">
    <property type="entry name" value="CBS"/>
    <property type="match status" value="1"/>
</dbReference>
<dbReference type="Pfam" id="PF01595">
    <property type="entry name" value="CNNM"/>
    <property type="match status" value="1"/>
</dbReference>
<dbReference type="InterPro" id="IPR002550">
    <property type="entry name" value="CNNM"/>
</dbReference>
<evidence type="ECO:0000256" key="4">
    <source>
        <dbReference type="ARBA" id="ARBA00022475"/>
    </source>
</evidence>
<evidence type="ECO:0000256" key="7">
    <source>
        <dbReference type="ARBA" id="ARBA00022989"/>
    </source>
</evidence>
<dbReference type="InterPro" id="IPR018490">
    <property type="entry name" value="cNMP-bd_dom_sf"/>
</dbReference>
<comment type="caution">
    <text evidence="19">The sequence shown here is derived from an EMBL/GenBank/DDBJ whole genome shotgun (WGS) entry which is preliminary data.</text>
</comment>
<evidence type="ECO:0000313" key="20">
    <source>
        <dbReference type="Proteomes" id="UP001497472"/>
    </source>
</evidence>
<evidence type="ECO:0000256" key="1">
    <source>
        <dbReference type="ARBA" id="ARBA00004651"/>
    </source>
</evidence>
<proteinExistence type="inferred from homology"/>
<feature type="region of interest" description="Disordered" evidence="13">
    <location>
        <begin position="1025"/>
        <end position="1046"/>
    </location>
</feature>
<evidence type="ECO:0000313" key="19">
    <source>
        <dbReference type="EMBL" id="CAK1554435.1"/>
    </source>
</evidence>
<evidence type="ECO:0000256" key="13">
    <source>
        <dbReference type="SAM" id="MobiDB-lite"/>
    </source>
</evidence>
<feature type="domain" description="CNNM transmembrane" evidence="18">
    <location>
        <begin position="461"/>
        <end position="640"/>
    </location>
</feature>
<keyword evidence="10 12" id="KW-0472">Membrane</keyword>
<dbReference type="InterPro" id="IPR045095">
    <property type="entry name" value="ACDP"/>
</dbReference>